<evidence type="ECO:0000256" key="8">
    <source>
        <dbReference type="ARBA" id="ARBA00023012"/>
    </source>
</evidence>
<feature type="transmembrane region" description="Helical" evidence="11">
    <location>
        <begin position="18"/>
        <end position="37"/>
    </location>
</feature>
<dbReference type="Gene3D" id="3.30.565.10">
    <property type="entry name" value="Histidine kinase-like ATPase, C-terminal domain"/>
    <property type="match status" value="1"/>
</dbReference>
<feature type="transmembrane region" description="Helical" evidence="11">
    <location>
        <begin position="95"/>
        <end position="111"/>
    </location>
</feature>
<dbReference type="RefSeq" id="WP_171201428.1">
    <property type="nucleotide sequence ID" value="NZ_BAAANP010000002.1"/>
</dbReference>
<keyword evidence="4" id="KW-0808">Transferase</keyword>
<dbReference type="GO" id="GO:0046983">
    <property type="term" value="F:protein dimerization activity"/>
    <property type="evidence" value="ECO:0007669"/>
    <property type="project" value="InterPro"/>
</dbReference>
<dbReference type="EMBL" id="JABEMA010000002">
    <property type="protein sequence ID" value="NNH21565.1"/>
    <property type="molecule type" value="Genomic_DNA"/>
</dbReference>
<feature type="region of interest" description="Disordered" evidence="10">
    <location>
        <begin position="265"/>
        <end position="284"/>
    </location>
</feature>
<keyword evidence="14" id="KW-1185">Reference proteome</keyword>
<evidence type="ECO:0000256" key="1">
    <source>
        <dbReference type="ARBA" id="ARBA00000085"/>
    </source>
</evidence>
<keyword evidence="9" id="KW-0175">Coiled coil</keyword>
<evidence type="ECO:0000256" key="5">
    <source>
        <dbReference type="ARBA" id="ARBA00022741"/>
    </source>
</evidence>
<dbReference type="InterPro" id="IPR050482">
    <property type="entry name" value="Sensor_HK_TwoCompSys"/>
</dbReference>
<gene>
    <name evidence="13" type="ORF">HLB09_00395</name>
</gene>
<keyword evidence="7" id="KW-0067">ATP-binding</keyword>
<keyword evidence="11" id="KW-0812">Transmembrane</keyword>
<keyword evidence="5" id="KW-0547">Nucleotide-binding</keyword>
<proteinExistence type="predicted"/>
<dbReference type="EC" id="2.7.13.3" evidence="2"/>
<feature type="coiled-coil region" evidence="9">
    <location>
        <begin position="164"/>
        <end position="198"/>
    </location>
</feature>
<protein>
    <recommendedName>
        <fullName evidence="2">histidine kinase</fullName>
        <ecNumber evidence="2">2.7.13.3</ecNumber>
    </recommendedName>
</protein>
<keyword evidence="11" id="KW-1133">Transmembrane helix</keyword>
<reference evidence="13 14" key="1">
    <citation type="submission" date="2020-05" db="EMBL/GenBank/DDBJ databases">
        <title>MicrobeNet Type strains.</title>
        <authorList>
            <person name="Nicholson A.C."/>
        </authorList>
    </citation>
    <scope>NUCLEOTIDE SEQUENCE [LARGE SCALE GENOMIC DNA]</scope>
    <source>
        <strain evidence="13 14">JCM 14547</strain>
    </source>
</reference>
<keyword evidence="11" id="KW-0472">Membrane</keyword>
<evidence type="ECO:0000256" key="3">
    <source>
        <dbReference type="ARBA" id="ARBA00022553"/>
    </source>
</evidence>
<evidence type="ECO:0000313" key="13">
    <source>
        <dbReference type="EMBL" id="NNH21565.1"/>
    </source>
</evidence>
<comment type="caution">
    <text evidence="13">The sequence shown here is derived from an EMBL/GenBank/DDBJ whole genome shotgun (WGS) entry which is preliminary data.</text>
</comment>
<dbReference type="AlphaFoldDB" id="A0A849BJM5"/>
<evidence type="ECO:0000256" key="7">
    <source>
        <dbReference type="ARBA" id="ARBA00022840"/>
    </source>
</evidence>
<organism evidence="13 14">
    <name type="scientific">Pseudokineococcus marinus</name>
    <dbReference type="NCBI Taxonomy" id="351215"/>
    <lineage>
        <taxon>Bacteria</taxon>
        <taxon>Bacillati</taxon>
        <taxon>Actinomycetota</taxon>
        <taxon>Actinomycetes</taxon>
        <taxon>Kineosporiales</taxon>
        <taxon>Kineosporiaceae</taxon>
        <taxon>Pseudokineococcus</taxon>
    </lineage>
</organism>
<dbReference type="CDD" id="cd16917">
    <property type="entry name" value="HATPase_UhpB-NarQ-NarX-like"/>
    <property type="match status" value="1"/>
</dbReference>
<evidence type="ECO:0000256" key="9">
    <source>
        <dbReference type="SAM" id="Coils"/>
    </source>
</evidence>
<evidence type="ECO:0000313" key="14">
    <source>
        <dbReference type="Proteomes" id="UP000555552"/>
    </source>
</evidence>
<dbReference type="GO" id="GO:0005524">
    <property type="term" value="F:ATP binding"/>
    <property type="evidence" value="ECO:0007669"/>
    <property type="project" value="UniProtKB-KW"/>
</dbReference>
<dbReference type="InterPro" id="IPR011712">
    <property type="entry name" value="Sig_transdc_His_kin_sub3_dim/P"/>
</dbReference>
<keyword evidence="6 13" id="KW-0418">Kinase</keyword>
<sequence length="416" mass="42765">MTAPPAAPARRRAAASTLWWLTPPLLVLVTAVAYPLVDALDVEPPPPGPLPPLGHAVLVALQAVALLPRRTHPVAALVAVVVLDAVLLGTSGGQLGLGSLAVVVATYVVARRARGAGVGTARWVLGAAVVVTSVVGGVAYLAVGGPLLEVALLVPGRAALQYGLPVVVAERQRARERLVQLERERAEAAERERRDRAQRELQAGRTALARELHDIAGHHLSGIVVSAQAASALMRSDPERAREVLAGLQDDARTALADLRRTVGLLRSDDDGPDGGPGAPGRTPSLAAVAALVEEARARGQRVEHAETGGARPLSPLAETAAYRMVQESLANSARHAPGAACAVGVEHAPDAVRVTVTNGPAAVAPVDHGGGQGYGLAGMAERAALVGARLVTGPQPDGGWRNELVVPVTERSTPT</sequence>
<dbReference type="GO" id="GO:0016020">
    <property type="term" value="C:membrane"/>
    <property type="evidence" value="ECO:0007669"/>
    <property type="project" value="InterPro"/>
</dbReference>
<dbReference type="GO" id="GO:0000155">
    <property type="term" value="F:phosphorelay sensor kinase activity"/>
    <property type="evidence" value="ECO:0007669"/>
    <property type="project" value="InterPro"/>
</dbReference>
<evidence type="ECO:0000256" key="11">
    <source>
        <dbReference type="SAM" id="Phobius"/>
    </source>
</evidence>
<keyword evidence="3" id="KW-0597">Phosphoprotein</keyword>
<evidence type="ECO:0000256" key="10">
    <source>
        <dbReference type="SAM" id="MobiDB-lite"/>
    </source>
</evidence>
<feature type="domain" description="Signal transduction histidine kinase subgroup 3 dimerisation and phosphoacceptor" evidence="12">
    <location>
        <begin position="205"/>
        <end position="270"/>
    </location>
</feature>
<dbReference type="Gene3D" id="1.20.5.1930">
    <property type="match status" value="1"/>
</dbReference>
<evidence type="ECO:0000256" key="4">
    <source>
        <dbReference type="ARBA" id="ARBA00022679"/>
    </source>
</evidence>
<feature type="transmembrane region" description="Helical" evidence="11">
    <location>
        <begin position="123"/>
        <end position="143"/>
    </location>
</feature>
<evidence type="ECO:0000256" key="2">
    <source>
        <dbReference type="ARBA" id="ARBA00012438"/>
    </source>
</evidence>
<comment type="catalytic activity">
    <reaction evidence="1">
        <text>ATP + protein L-histidine = ADP + protein N-phospho-L-histidine.</text>
        <dbReference type="EC" id="2.7.13.3"/>
    </reaction>
</comment>
<dbReference type="InterPro" id="IPR036890">
    <property type="entry name" value="HATPase_C_sf"/>
</dbReference>
<dbReference type="PANTHER" id="PTHR24421:SF10">
    <property type="entry name" value="NITRATE_NITRITE SENSOR PROTEIN NARQ"/>
    <property type="match status" value="1"/>
</dbReference>
<dbReference type="PANTHER" id="PTHR24421">
    <property type="entry name" value="NITRATE/NITRITE SENSOR PROTEIN NARX-RELATED"/>
    <property type="match status" value="1"/>
</dbReference>
<dbReference type="Proteomes" id="UP000555552">
    <property type="component" value="Unassembled WGS sequence"/>
</dbReference>
<keyword evidence="8" id="KW-0902">Two-component regulatory system</keyword>
<dbReference type="SUPFAM" id="SSF55874">
    <property type="entry name" value="ATPase domain of HSP90 chaperone/DNA topoisomerase II/histidine kinase"/>
    <property type="match status" value="1"/>
</dbReference>
<evidence type="ECO:0000259" key="12">
    <source>
        <dbReference type="Pfam" id="PF07730"/>
    </source>
</evidence>
<accession>A0A849BJM5</accession>
<evidence type="ECO:0000256" key="6">
    <source>
        <dbReference type="ARBA" id="ARBA00022777"/>
    </source>
</evidence>
<name>A0A849BJM5_9ACTN</name>
<dbReference type="Pfam" id="PF07730">
    <property type="entry name" value="HisKA_3"/>
    <property type="match status" value="1"/>
</dbReference>